<feature type="region of interest" description="Disordered" evidence="1">
    <location>
        <begin position="1"/>
        <end position="178"/>
    </location>
</feature>
<feature type="region of interest" description="Disordered" evidence="1">
    <location>
        <begin position="215"/>
        <end position="237"/>
    </location>
</feature>
<accession>A0A6J4TX77</accession>
<dbReference type="EMBL" id="CADCWF010000006">
    <property type="protein sequence ID" value="CAA9534026.1"/>
    <property type="molecule type" value="Genomic_DNA"/>
</dbReference>
<reference evidence="2" key="1">
    <citation type="submission" date="2020-02" db="EMBL/GenBank/DDBJ databases">
        <authorList>
            <person name="Meier V. D."/>
        </authorList>
    </citation>
    <scope>NUCLEOTIDE SEQUENCE</scope>
    <source>
        <strain evidence="2">AVDCRST_MAG59</strain>
    </source>
</reference>
<proteinExistence type="predicted"/>
<sequence length="310" mass="33297">ANLCRAAGVPGVADAATEPPGLLPQEGRPLALRAADPADQRRRRPGAGAQRGLLFDDQLERPGTGRMGWPRQLPAPRRRRSLPPRLHQQRRLAGDVPDHPGWDGARRRQPARSGQAGLALLPDGPLHPLCPAERHHRQPLAGAAQPRPGHPGGADRSRPARVRPRLPREPADGPPRDRLRRQLALVGLPDGALPGGDAEHPAGALRVGPARRRRPLAGVHGHHPARHPADPRLHDPDDDDLVVPDLRLHLDPDPGRSGRRVGGAGGAGVQGGVPQLQRRVCLGARADALLLRRDRHLGLRRPASPRLGDL</sequence>
<feature type="compositionally biased region" description="Basic residues" evidence="1">
    <location>
        <begin position="76"/>
        <end position="90"/>
    </location>
</feature>
<feature type="compositionally biased region" description="Basic residues" evidence="1">
    <location>
        <begin position="215"/>
        <end position="226"/>
    </location>
</feature>
<feature type="non-terminal residue" evidence="2">
    <location>
        <position position="310"/>
    </location>
</feature>
<evidence type="ECO:0000256" key="1">
    <source>
        <dbReference type="SAM" id="MobiDB-lite"/>
    </source>
</evidence>
<gene>
    <name evidence="2" type="ORF">AVDCRST_MAG59-103</name>
</gene>
<feature type="compositionally biased region" description="Basic and acidic residues" evidence="1">
    <location>
        <begin position="92"/>
        <end position="106"/>
    </location>
</feature>
<dbReference type="AlphaFoldDB" id="A0A6J4TX77"/>
<name>A0A6J4TX77_9BACT</name>
<feature type="compositionally biased region" description="Gly residues" evidence="1">
    <location>
        <begin position="260"/>
        <end position="271"/>
    </location>
</feature>
<organism evidence="2">
    <name type="scientific">uncultured Thermomicrobiales bacterium</name>
    <dbReference type="NCBI Taxonomy" id="1645740"/>
    <lineage>
        <taxon>Bacteria</taxon>
        <taxon>Pseudomonadati</taxon>
        <taxon>Thermomicrobiota</taxon>
        <taxon>Thermomicrobia</taxon>
        <taxon>Thermomicrobiales</taxon>
        <taxon>environmental samples</taxon>
    </lineage>
</organism>
<feature type="non-terminal residue" evidence="2">
    <location>
        <position position="1"/>
    </location>
</feature>
<protein>
    <submittedName>
        <fullName evidence="2">ABC transporter, permease protein 1 (Cluster 1, maltose/g3p/polyamine/iron)</fullName>
    </submittedName>
</protein>
<evidence type="ECO:0000313" key="2">
    <source>
        <dbReference type="EMBL" id="CAA9534026.1"/>
    </source>
</evidence>
<feature type="compositionally biased region" description="Low complexity" evidence="1">
    <location>
        <begin position="27"/>
        <end position="37"/>
    </location>
</feature>
<feature type="region of interest" description="Disordered" evidence="1">
    <location>
        <begin position="250"/>
        <end position="272"/>
    </location>
</feature>
<feature type="compositionally biased region" description="Basic and acidic residues" evidence="1">
    <location>
        <begin position="166"/>
        <end position="177"/>
    </location>
</feature>